<gene>
    <name evidence="1" type="ORF">XD73_1483</name>
</gene>
<name>A0A117LGC0_9CHLR</name>
<proteinExistence type="predicted"/>
<dbReference type="PANTHER" id="PTHR10151">
    <property type="entry name" value="ECTONUCLEOTIDE PYROPHOSPHATASE/PHOSPHODIESTERASE"/>
    <property type="match status" value="1"/>
</dbReference>
<protein>
    <submittedName>
        <fullName evidence="1">Uncharacterized protein</fullName>
    </submittedName>
</protein>
<dbReference type="Pfam" id="PF01663">
    <property type="entry name" value="Phosphodiest"/>
    <property type="match status" value="1"/>
</dbReference>
<organism evidence="1 2">
    <name type="scientific">Anaerolinea thermophila</name>
    <dbReference type="NCBI Taxonomy" id="167964"/>
    <lineage>
        <taxon>Bacteria</taxon>
        <taxon>Bacillati</taxon>
        <taxon>Chloroflexota</taxon>
        <taxon>Anaerolineae</taxon>
        <taxon>Anaerolineales</taxon>
        <taxon>Anaerolineaceae</taxon>
        <taxon>Anaerolinea</taxon>
    </lineage>
</organism>
<dbReference type="EMBL" id="LGFU01000206">
    <property type="protein sequence ID" value="KUK45642.1"/>
    <property type="molecule type" value="Genomic_DNA"/>
</dbReference>
<dbReference type="AlphaFoldDB" id="A0A117LGC0"/>
<dbReference type="Gene3D" id="3.40.720.10">
    <property type="entry name" value="Alkaline Phosphatase, subunit A"/>
    <property type="match status" value="1"/>
</dbReference>
<feature type="non-terminal residue" evidence="1">
    <location>
        <position position="426"/>
    </location>
</feature>
<comment type="caution">
    <text evidence="1">The sequence shown here is derived from an EMBL/GenBank/DDBJ whole genome shotgun (WGS) entry which is preliminary data.</text>
</comment>
<reference evidence="1 2" key="1">
    <citation type="journal article" date="2015" name="MBio">
        <title>Genome-Resolved Metagenomic Analysis Reveals Roles for Candidate Phyla and Other Microbial Community Members in Biogeochemical Transformations in Oil Reservoirs.</title>
        <authorList>
            <person name="Hu P."/>
            <person name="Tom L."/>
            <person name="Singh A."/>
            <person name="Thomas B.C."/>
            <person name="Baker B.J."/>
            <person name="Piceno Y.M."/>
            <person name="Andersen G.L."/>
            <person name="Banfield J.F."/>
        </authorList>
    </citation>
    <scope>NUCLEOTIDE SEQUENCE [LARGE SCALE GENOMIC DNA]</scope>
    <source>
        <strain evidence="1">46_16</strain>
    </source>
</reference>
<dbReference type="SUPFAM" id="SSF53649">
    <property type="entry name" value="Alkaline phosphatase-like"/>
    <property type="match status" value="1"/>
</dbReference>
<dbReference type="GO" id="GO:0016787">
    <property type="term" value="F:hydrolase activity"/>
    <property type="evidence" value="ECO:0007669"/>
    <property type="project" value="UniProtKB-ARBA"/>
</dbReference>
<sequence length="426" mass="47574">MPDLRSQIFPRIKQHTLGGLPLGDDFIMPYYDGLSLVNIPGTITQLLGAPAFGKAPLDEAITSHLGGPYKKVVLLLVDALGDDLFQEMLTPERDLFWSRYFEKAIFSPITSISPSTTASALSTLWTGEGPATHGIIGYEMWSKELGMIMNNILHSPASARNDTGGLLRSGFDPNDFIRKPLLGTHLRNNGVQPTTFIHSRIAHSGLSVMQMEDVDVHTFVDEADLCISLADYINSQRGLREYIYLYYSDVDTLMHRYTANNPRVFFQFEAFSSMFEKAFLNNLTKSAAQDILLILVADHGSIATPIYKHYDLSNHPALLDMLVMQPTCENRLAFFYIKPGKVSDVRAYFEKAWPEKFVLIDSKTALESGLFGEGPFIKDVQDRLGNLIAVPKGDAYLWWAPKPNPMAGRHGGLSKEEMLVPFYALP</sequence>
<evidence type="ECO:0000313" key="1">
    <source>
        <dbReference type="EMBL" id="KUK45642.1"/>
    </source>
</evidence>
<dbReference type="Proteomes" id="UP000064249">
    <property type="component" value="Unassembled WGS sequence"/>
</dbReference>
<accession>A0A117LGC0</accession>
<dbReference type="PANTHER" id="PTHR10151:SF120">
    <property type="entry name" value="BIS(5'-ADENOSYL)-TRIPHOSPHATASE"/>
    <property type="match status" value="1"/>
</dbReference>
<evidence type="ECO:0000313" key="2">
    <source>
        <dbReference type="Proteomes" id="UP000064249"/>
    </source>
</evidence>
<dbReference type="InterPro" id="IPR002591">
    <property type="entry name" value="Phosphodiest/P_Trfase"/>
</dbReference>
<dbReference type="InterPro" id="IPR017850">
    <property type="entry name" value="Alkaline_phosphatase_core_sf"/>
</dbReference>